<evidence type="ECO:0000313" key="2">
    <source>
        <dbReference type="EMBL" id="CAD8215235.1"/>
    </source>
</evidence>
<dbReference type="Proteomes" id="UP000683925">
    <property type="component" value="Unassembled WGS sequence"/>
</dbReference>
<feature type="transmembrane region" description="Helical" evidence="1">
    <location>
        <begin position="688"/>
        <end position="711"/>
    </location>
</feature>
<proteinExistence type="predicted"/>
<feature type="transmembrane region" description="Helical" evidence="1">
    <location>
        <begin position="156"/>
        <end position="176"/>
    </location>
</feature>
<feature type="transmembrane region" description="Helical" evidence="1">
    <location>
        <begin position="182"/>
        <end position="202"/>
    </location>
</feature>
<keyword evidence="1" id="KW-0812">Transmembrane</keyword>
<organism evidence="2 3">
    <name type="scientific">Paramecium octaurelia</name>
    <dbReference type="NCBI Taxonomy" id="43137"/>
    <lineage>
        <taxon>Eukaryota</taxon>
        <taxon>Sar</taxon>
        <taxon>Alveolata</taxon>
        <taxon>Ciliophora</taxon>
        <taxon>Intramacronucleata</taxon>
        <taxon>Oligohymenophorea</taxon>
        <taxon>Peniculida</taxon>
        <taxon>Parameciidae</taxon>
        <taxon>Paramecium</taxon>
    </lineage>
</organism>
<gene>
    <name evidence="2" type="ORF">POCTA_138.1.T2160008</name>
</gene>
<evidence type="ECO:0008006" key="4">
    <source>
        <dbReference type="Google" id="ProtNLM"/>
    </source>
</evidence>
<accession>A0A8S1YLG3</accession>
<evidence type="ECO:0000256" key="1">
    <source>
        <dbReference type="SAM" id="Phobius"/>
    </source>
</evidence>
<reference evidence="2" key="1">
    <citation type="submission" date="2021-01" db="EMBL/GenBank/DDBJ databases">
        <authorList>
            <consortium name="Genoscope - CEA"/>
            <person name="William W."/>
        </authorList>
    </citation>
    <scope>NUCLEOTIDE SEQUENCE</scope>
</reference>
<protein>
    <recommendedName>
        <fullName evidence="4">Transmembrane protein</fullName>
    </recommendedName>
</protein>
<feature type="transmembrane region" description="Helical" evidence="1">
    <location>
        <begin position="320"/>
        <end position="339"/>
    </location>
</feature>
<evidence type="ECO:0000313" key="3">
    <source>
        <dbReference type="Proteomes" id="UP000683925"/>
    </source>
</evidence>
<comment type="caution">
    <text evidence="2">The sequence shown here is derived from an EMBL/GenBank/DDBJ whole genome shotgun (WGS) entry which is preliminary data.</text>
</comment>
<name>A0A8S1YLG3_PAROT</name>
<keyword evidence="1" id="KW-1133">Transmembrane helix</keyword>
<keyword evidence="3" id="KW-1185">Reference proteome</keyword>
<sequence length="713" mass="85097">MTKLIFSQLLQIDQSQRNQSLILRLKQINIFRGYRYYESLQNFWVNDWIDYDEEKWRIQQIQFIENPKITADWQGQEQNQQLIETIYDDARTQINLITNRALFEELVRGNSFLMGWYDFYQAFSKCCEAWDDQNIAMFEDTFGSHLLTQEINAFRIVLITLYLVNPIISTSSFAFFQRKVFIAFSALRQLSNILLCVIFTTLRMQEIMQCWLIYQANNVDFGPFRQFSSEGYIKFKNYASKFSGNIATSVFNYEPDDRIENKITGVLINNPFYIALMWRAKREDTMCKIPTVFIQILSLQSIPMDELWVMSFYHQLQSNFYALFFILEVLINDFFIPAIECSFNQLILLINVVFGLNIKLNAIGVSQILLNYVKSKIITSKREMHFQNQQKRMNFSNYSGLKKRKGQLSLGQCLLLQKVFQKLIKHKDFFVWDLDQLIQYNIQKQVQYIKLNQIEFFLVEVNPIHIPYINTFLHTCPKKLQFLQHQIEAKKEHQMKFCVKRIKTIKAFSYSYFQTKQQFKNKGSMVGAEITLNIDDSFLKLDRYIFEQFYFEVSGNLILNNCEQLFARFTQLIIFKASIIYNSAIQNFQFERNIRSKQLKILDITFQNISLDFQHYPFRKLSQIKMILKFSILGRSNQSKYQKLQVIVQLSFIQIYLKVVQDLLQMNRKNQTKDSKDKGMMFSQKFDYFYINLICIISLWKFNIKILQFLLPH</sequence>
<feature type="transmembrane region" description="Helical" evidence="1">
    <location>
        <begin position="345"/>
        <end position="373"/>
    </location>
</feature>
<dbReference type="EMBL" id="CAJJDP010000220">
    <property type="protein sequence ID" value="CAD8215235.1"/>
    <property type="molecule type" value="Genomic_DNA"/>
</dbReference>
<keyword evidence="1" id="KW-0472">Membrane</keyword>
<dbReference type="AlphaFoldDB" id="A0A8S1YLG3"/>